<accession>A0AAD6D662</accession>
<sequence>MAQQDLRWKLLARQQFAQEQRDAERKGLISPNEKPADMAPIWNRLGCLKKRNGSKLKRACQLLHCGSRHLSRMLLSVDPPLQKLATDPNIRSQIALKAPAAFAEQKNSLGAVALRWLAGKLSEASTESTTMEFWRLATLVAQHCAASKA</sequence>
<keyword evidence="2" id="KW-1185">Reference proteome</keyword>
<organism evidence="1 2">
    <name type="scientific">Penicillium frequentans</name>
    <dbReference type="NCBI Taxonomy" id="3151616"/>
    <lineage>
        <taxon>Eukaryota</taxon>
        <taxon>Fungi</taxon>
        <taxon>Dikarya</taxon>
        <taxon>Ascomycota</taxon>
        <taxon>Pezizomycotina</taxon>
        <taxon>Eurotiomycetes</taxon>
        <taxon>Eurotiomycetidae</taxon>
        <taxon>Eurotiales</taxon>
        <taxon>Aspergillaceae</taxon>
        <taxon>Penicillium</taxon>
    </lineage>
</organism>
<name>A0AAD6D662_9EURO</name>
<gene>
    <name evidence="1" type="ORF">N7494_000635</name>
</gene>
<comment type="caution">
    <text evidence="1">The sequence shown here is derived from an EMBL/GenBank/DDBJ whole genome shotgun (WGS) entry which is preliminary data.</text>
</comment>
<protein>
    <submittedName>
        <fullName evidence="1">Uncharacterized protein</fullName>
    </submittedName>
</protein>
<dbReference type="AlphaFoldDB" id="A0AAD6D662"/>
<dbReference type="Proteomes" id="UP001220324">
    <property type="component" value="Unassembled WGS sequence"/>
</dbReference>
<dbReference type="EMBL" id="JAQIZZ010000001">
    <property type="protein sequence ID" value="KAJ5556720.1"/>
    <property type="molecule type" value="Genomic_DNA"/>
</dbReference>
<evidence type="ECO:0000313" key="2">
    <source>
        <dbReference type="Proteomes" id="UP001220324"/>
    </source>
</evidence>
<proteinExistence type="predicted"/>
<reference evidence="1 2" key="1">
    <citation type="journal article" date="2023" name="IMA Fungus">
        <title>Comparative genomic study of the Penicillium genus elucidates a diverse pangenome and 15 lateral gene transfer events.</title>
        <authorList>
            <person name="Petersen C."/>
            <person name="Sorensen T."/>
            <person name="Nielsen M.R."/>
            <person name="Sondergaard T.E."/>
            <person name="Sorensen J.L."/>
            <person name="Fitzpatrick D.A."/>
            <person name="Frisvad J.C."/>
            <person name="Nielsen K.L."/>
        </authorList>
    </citation>
    <scope>NUCLEOTIDE SEQUENCE [LARGE SCALE GENOMIC DNA]</scope>
    <source>
        <strain evidence="1 2">IBT 35679</strain>
    </source>
</reference>
<evidence type="ECO:0000313" key="1">
    <source>
        <dbReference type="EMBL" id="KAJ5556720.1"/>
    </source>
</evidence>